<organism evidence="2 3">
    <name type="scientific">Romanomermis culicivorax</name>
    <name type="common">Nematode worm</name>
    <dbReference type="NCBI Taxonomy" id="13658"/>
    <lineage>
        <taxon>Eukaryota</taxon>
        <taxon>Metazoa</taxon>
        <taxon>Ecdysozoa</taxon>
        <taxon>Nematoda</taxon>
        <taxon>Enoplea</taxon>
        <taxon>Dorylaimia</taxon>
        <taxon>Mermithida</taxon>
        <taxon>Mermithoidea</taxon>
        <taxon>Mermithidae</taxon>
        <taxon>Romanomermis</taxon>
    </lineage>
</organism>
<protein>
    <submittedName>
        <fullName evidence="3">Uncharacterized protein</fullName>
    </submittedName>
</protein>
<reference evidence="3" key="1">
    <citation type="submission" date="2022-11" db="UniProtKB">
        <authorList>
            <consortium name="WormBaseParasite"/>
        </authorList>
    </citation>
    <scope>IDENTIFICATION</scope>
</reference>
<dbReference type="AlphaFoldDB" id="A0A915KUC6"/>
<name>A0A915KUC6_ROMCU</name>
<dbReference type="WBParaSite" id="nRc.2.0.1.t42531-RA">
    <property type="protein sequence ID" value="nRc.2.0.1.t42531-RA"/>
    <property type="gene ID" value="nRc.2.0.1.g42531"/>
</dbReference>
<evidence type="ECO:0000313" key="3">
    <source>
        <dbReference type="WBParaSite" id="nRc.2.0.1.t42531-RA"/>
    </source>
</evidence>
<proteinExistence type="predicted"/>
<dbReference type="Proteomes" id="UP000887565">
    <property type="component" value="Unplaced"/>
</dbReference>
<keyword evidence="2" id="KW-1185">Reference proteome</keyword>
<evidence type="ECO:0000256" key="1">
    <source>
        <dbReference type="SAM" id="MobiDB-lite"/>
    </source>
</evidence>
<evidence type="ECO:0000313" key="2">
    <source>
        <dbReference type="Proteomes" id="UP000887565"/>
    </source>
</evidence>
<feature type="region of interest" description="Disordered" evidence="1">
    <location>
        <begin position="73"/>
        <end position="100"/>
    </location>
</feature>
<sequence>MIHNIRNDCLEIVNGGRINKNEISFNESFSRPIDWLCCNFSNISSAHLSTAEFWAKVNDDDDVFGGCEKVTDGESGGGITLTGRESIDEGSGMGISTSSSSYNVSWVV</sequence>
<accession>A0A915KUC6</accession>